<dbReference type="EMBL" id="CALSDN010000006">
    <property type="protein sequence ID" value="CAH6721619.1"/>
    <property type="molecule type" value="Genomic_DNA"/>
</dbReference>
<dbReference type="Proteomes" id="UP001152531">
    <property type="component" value="Unassembled WGS sequence"/>
</dbReference>
<name>A0ACA9Y9Y5_9ASCO</name>
<gene>
    <name evidence="1" type="ORF">CLIB1444_06S06304</name>
</gene>
<proteinExistence type="predicted"/>
<evidence type="ECO:0000313" key="1">
    <source>
        <dbReference type="EMBL" id="CAH6721619.1"/>
    </source>
</evidence>
<protein>
    <submittedName>
        <fullName evidence="1">Uncharacterized protein</fullName>
    </submittedName>
</protein>
<organism evidence="1 2">
    <name type="scientific">[Candida] jaroonii</name>
    <dbReference type="NCBI Taxonomy" id="467808"/>
    <lineage>
        <taxon>Eukaryota</taxon>
        <taxon>Fungi</taxon>
        <taxon>Dikarya</taxon>
        <taxon>Ascomycota</taxon>
        <taxon>Saccharomycotina</taxon>
        <taxon>Pichiomycetes</taxon>
        <taxon>Debaryomycetaceae</taxon>
        <taxon>Yamadazyma</taxon>
    </lineage>
</organism>
<comment type="caution">
    <text evidence="1">The sequence shown here is derived from an EMBL/GenBank/DDBJ whole genome shotgun (WGS) entry which is preliminary data.</text>
</comment>
<reference evidence="1" key="1">
    <citation type="submission" date="2022-06" db="EMBL/GenBank/DDBJ databases">
        <authorList>
            <person name="Legras J.-L."/>
            <person name="Devillers H."/>
            <person name="Grondin C."/>
        </authorList>
    </citation>
    <scope>NUCLEOTIDE SEQUENCE</scope>
    <source>
        <strain evidence="1">CLIB 1444</strain>
    </source>
</reference>
<keyword evidence="2" id="KW-1185">Reference proteome</keyword>
<sequence length="382" mass="43584">MNKKRINYKSVKLPIDVKSLIEDSNDESLDVIKMYKNKKFLPHNRRISNIAWRIYNKKLTNHRSSHSNDMKGIINNNTRVFNQNMNGGVDIPSNVNNNIGGPGEIGEFTDLELDNDPNLDEFDYVAHIRRISQQGDFPLNQSPDSITSNQKPKNFLSSYINSLENSLKNDYKVNNYQSITPPKSITSKSIPNGNAMNGQNNNSNMSNNISNNNSHNTNNDNDILNGNAFNVNAKISPEIYQGNMINEVPTNIDKKFLQCSNCQTKTTPLWRKSNNGDLLCNACGLFYKLHGVLRPLNNKVEKNIKTQHSNDNMIMNNNINLFNNLSENDEIDNLLNLNLFKSDAPFNNFENDVKKDFEFKSMIGDEILDEKQWNWLDFGPAN</sequence>
<accession>A0ACA9Y9Y5</accession>
<evidence type="ECO:0000313" key="2">
    <source>
        <dbReference type="Proteomes" id="UP001152531"/>
    </source>
</evidence>